<dbReference type="CDD" id="cd00590">
    <property type="entry name" value="RRM_SF"/>
    <property type="match status" value="1"/>
</dbReference>
<accession>A0A9Q0FU33</accession>
<dbReference type="OrthoDB" id="861279at2759"/>
<feature type="region of interest" description="Disordered" evidence="1">
    <location>
        <begin position="365"/>
        <end position="414"/>
    </location>
</feature>
<evidence type="ECO:0000313" key="3">
    <source>
        <dbReference type="Proteomes" id="UP001141552"/>
    </source>
</evidence>
<dbReference type="InterPro" id="IPR035979">
    <property type="entry name" value="RBD_domain_sf"/>
</dbReference>
<evidence type="ECO:0000256" key="1">
    <source>
        <dbReference type="SAM" id="MobiDB-lite"/>
    </source>
</evidence>
<dbReference type="Proteomes" id="UP001141552">
    <property type="component" value="Unassembled WGS sequence"/>
</dbReference>
<dbReference type="GO" id="GO:0003676">
    <property type="term" value="F:nucleic acid binding"/>
    <property type="evidence" value="ECO:0007669"/>
    <property type="project" value="InterPro"/>
</dbReference>
<gene>
    <name evidence="2" type="ORF">Tsubulata_005479</name>
</gene>
<dbReference type="AlphaFoldDB" id="A0A9Q0FU33"/>
<dbReference type="EMBL" id="JAKUCV010004061">
    <property type="protein sequence ID" value="KAJ4836632.1"/>
    <property type="molecule type" value="Genomic_DNA"/>
</dbReference>
<protein>
    <recommendedName>
        <fullName evidence="4">RRM domain-containing protein</fullName>
    </recommendedName>
</protein>
<dbReference type="PANTHER" id="PTHR36617">
    <property type="entry name" value="PROTEIN, PUTATIVE-RELATED"/>
    <property type="match status" value="1"/>
</dbReference>
<reference evidence="2" key="1">
    <citation type="submission" date="2022-02" db="EMBL/GenBank/DDBJ databases">
        <authorList>
            <person name="Henning P.M."/>
            <person name="McCubbin A.G."/>
            <person name="Shore J.S."/>
        </authorList>
    </citation>
    <scope>NUCLEOTIDE SEQUENCE</scope>
    <source>
        <strain evidence="2">F60SS</strain>
        <tissue evidence="2">Leaves</tissue>
    </source>
</reference>
<evidence type="ECO:0000313" key="2">
    <source>
        <dbReference type="EMBL" id="KAJ4836632.1"/>
    </source>
</evidence>
<feature type="region of interest" description="Disordered" evidence="1">
    <location>
        <begin position="1"/>
        <end position="21"/>
    </location>
</feature>
<dbReference type="SUPFAM" id="SSF54928">
    <property type="entry name" value="RNA-binding domain, RBD"/>
    <property type="match status" value="1"/>
</dbReference>
<dbReference type="Gene3D" id="3.30.70.330">
    <property type="match status" value="1"/>
</dbReference>
<organism evidence="2 3">
    <name type="scientific">Turnera subulata</name>
    <dbReference type="NCBI Taxonomy" id="218843"/>
    <lineage>
        <taxon>Eukaryota</taxon>
        <taxon>Viridiplantae</taxon>
        <taxon>Streptophyta</taxon>
        <taxon>Embryophyta</taxon>
        <taxon>Tracheophyta</taxon>
        <taxon>Spermatophyta</taxon>
        <taxon>Magnoliopsida</taxon>
        <taxon>eudicotyledons</taxon>
        <taxon>Gunneridae</taxon>
        <taxon>Pentapetalae</taxon>
        <taxon>rosids</taxon>
        <taxon>fabids</taxon>
        <taxon>Malpighiales</taxon>
        <taxon>Passifloraceae</taxon>
        <taxon>Turnera</taxon>
    </lineage>
</organism>
<dbReference type="InterPro" id="IPR012677">
    <property type="entry name" value="Nucleotide-bd_a/b_plait_sf"/>
</dbReference>
<dbReference type="PANTHER" id="PTHR36617:SF16">
    <property type="entry name" value="OS04G0516500 PROTEIN"/>
    <property type="match status" value="1"/>
</dbReference>
<reference evidence="2" key="2">
    <citation type="journal article" date="2023" name="Plants (Basel)">
        <title>Annotation of the Turnera subulata (Passifloraceae) Draft Genome Reveals the S-Locus Evolved after the Divergence of Turneroideae from Passifloroideae in a Stepwise Manner.</title>
        <authorList>
            <person name="Henning P.M."/>
            <person name="Roalson E.H."/>
            <person name="Mir W."/>
            <person name="McCubbin A.G."/>
            <person name="Shore J.S."/>
        </authorList>
    </citation>
    <scope>NUCLEOTIDE SEQUENCE</scope>
    <source>
        <strain evidence="2">F60SS</strain>
    </source>
</reference>
<feature type="compositionally biased region" description="Basic residues" evidence="1">
    <location>
        <begin position="1"/>
        <end position="10"/>
    </location>
</feature>
<name>A0A9Q0FU33_9ROSI</name>
<comment type="caution">
    <text evidence="2">The sequence shown here is derived from an EMBL/GenBank/DDBJ whole genome shotgun (WGS) entry which is preliminary data.</text>
</comment>
<proteinExistence type="predicted"/>
<evidence type="ECO:0008006" key="4">
    <source>
        <dbReference type="Google" id="ProtNLM"/>
    </source>
</evidence>
<sequence>MLHSGGRAKRSSSEQETHPSFFSKQSRAFIRREEEAGRVRTVFLENIPPRWSSIDVYKEMSMCGHVMDIYIPGKLSWNGIRYGFVRFKNQGTMGDIVERINCRCNGMLRANLAKKSRFLAASNRDPKGKAKVVSTDHRQDRLRTLGGEMKEGFSFAQAAKSDPSQPKDQNRTVEKVDVNLVFNTPDEYTKKLKACALAVIKDGIVSYDICKRVRNAIDAAVDVKNIGGSYVLIAFESRNTMLACLNAGVLGDLGIFDEIKAWDEGDSARNRVAWVNVYGVPPEAWCNEFFRQVTTAFGNYIKLYNSLDDSNDLSVAKVQLLTTRKHYLVGCSKVRINGRLFDIRIEEVPSPYPFEMQCPLDIQVRPPRSGPNFSSGRSPSCVPDGGCQWSTEEDGGSSQGDPADGCGATNTINNGLGARRHEEPCVSTRIGHRPRNFSEPVLGVRGSLPESHACNSPVVPVKKDSRCYNVDKILMRDGRSANVPAAGDMDSTRYDVRGPSYSKLGSSSMGRAKPIDVFSRVGLGQDSVTHVSASDADSFSMASSGGSEFVGPNGSNLCSYIGMSVGNGTSCKFWLDPWLSCGPLHLAYPRIFSVALDQNAVVRDVFSRTDGVWSWEPSWRRSFFFWEEELVLNIQGLVADVNIVETRDDIQSRVSGWACADVDATPKLGCCPLLKTTAYHPNTTSFYRPHSKGRSKPIVPMTSHLVLIQLKRSSGGFVGLDPPLTAQSPHLRRPASGAVSHRASCNQQHRHCRADTRLTPSLPPPSAPMRLPRYAATVAGEGKSSPTTITASPSSHCTAHAGVVIGQFGLNQPCEFCW</sequence>
<keyword evidence="3" id="KW-1185">Reference proteome</keyword>